<gene>
    <name evidence="10" type="ORF">RFH988_LOCUS16017</name>
</gene>
<comment type="caution">
    <text evidence="10">The sequence shown here is derived from an EMBL/GenBank/DDBJ whole genome shotgun (WGS) entry which is preliminary data.</text>
</comment>
<comment type="subcellular location">
    <subcellularLocation>
        <location evidence="1 7">Nucleus</location>
        <location evidence="1 7">Nucleolus</location>
    </subcellularLocation>
</comment>
<evidence type="ECO:0000256" key="1">
    <source>
        <dbReference type="ARBA" id="ARBA00004604"/>
    </source>
</evidence>
<dbReference type="PANTHER" id="PTHR13457:SF1">
    <property type="entry name" value="HEAT REPEAT-CONTAINING PROTEIN 1"/>
    <property type="match status" value="1"/>
</dbReference>
<dbReference type="Pfam" id="PF08146">
    <property type="entry name" value="BP28CT"/>
    <property type="match status" value="1"/>
</dbReference>
<dbReference type="InterPro" id="IPR012954">
    <property type="entry name" value="BP28_C_dom"/>
</dbReference>
<evidence type="ECO:0000256" key="4">
    <source>
        <dbReference type="ARBA" id="ARBA00022552"/>
    </source>
</evidence>
<reference evidence="10" key="1">
    <citation type="submission" date="2021-02" db="EMBL/GenBank/DDBJ databases">
        <authorList>
            <person name="Nowell W R."/>
        </authorList>
    </citation>
    <scope>NUCLEOTIDE SEQUENCE</scope>
</reference>
<dbReference type="OrthoDB" id="31183at2759"/>
<dbReference type="InterPro" id="IPR011989">
    <property type="entry name" value="ARM-like"/>
</dbReference>
<dbReference type="InterPro" id="IPR016024">
    <property type="entry name" value="ARM-type_fold"/>
</dbReference>
<evidence type="ECO:0000313" key="10">
    <source>
        <dbReference type="EMBL" id="CAF1037074.1"/>
    </source>
</evidence>
<feature type="domain" description="BP28 C-terminal" evidence="9">
    <location>
        <begin position="1252"/>
        <end position="1412"/>
    </location>
</feature>
<evidence type="ECO:0000256" key="2">
    <source>
        <dbReference type="ARBA" id="ARBA00010559"/>
    </source>
</evidence>
<keyword evidence="6 7" id="KW-0687">Ribonucleoprotein</keyword>
<keyword evidence="5 7" id="KW-0539">Nucleus</keyword>
<dbReference type="InterPro" id="IPR018159">
    <property type="entry name" value="Spectrin/alpha-actinin"/>
</dbReference>
<dbReference type="SMART" id="SM01036">
    <property type="entry name" value="BP28CT"/>
    <property type="match status" value="1"/>
</dbReference>
<dbReference type="GO" id="GO:0030686">
    <property type="term" value="C:90S preribosome"/>
    <property type="evidence" value="ECO:0007669"/>
    <property type="project" value="TreeGrafter"/>
</dbReference>
<dbReference type="SMART" id="SM00150">
    <property type="entry name" value="SPEC"/>
    <property type="match status" value="3"/>
</dbReference>
<dbReference type="InterPro" id="IPR040191">
    <property type="entry name" value="UTP10"/>
</dbReference>
<dbReference type="GO" id="GO:0000462">
    <property type="term" value="P:maturation of SSU-rRNA from tricistronic rRNA transcript (SSU-rRNA, 5.8S rRNA, LSU-rRNA)"/>
    <property type="evidence" value="ECO:0007669"/>
    <property type="project" value="TreeGrafter"/>
</dbReference>
<feature type="coiled-coil region" evidence="8">
    <location>
        <begin position="397"/>
        <end position="428"/>
    </location>
</feature>
<dbReference type="GO" id="GO:0034455">
    <property type="term" value="C:t-UTP complex"/>
    <property type="evidence" value="ECO:0007669"/>
    <property type="project" value="TreeGrafter"/>
</dbReference>
<dbReference type="SUPFAM" id="SSF46966">
    <property type="entry name" value="Spectrin repeat"/>
    <property type="match status" value="5"/>
</dbReference>
<dbReference type="Gene3D" id="1.20.58.60">
    <property type="match status" value="4"/>
</dbReference>
<evidence type="ECO:0000256" key="8">
    <source>
        <dbReference type="SAM" id="Coils"/>
    </source>
</evidence>
<evidence type="ECO:0000256" key="3">
    <source>
        <dbReference type="ARBA" id="ARBA00022517"/>
    </source>
</evidence>
<keyword evidence="3 7" id="KW-0690">Ribosome biogenesis</keyword>
<dbReference type="PANTHER" id="PTHR13457">
    <property type="entry name" value="BAP28"/>
    <property type="match status" value="1"/>
</dbReference>
<sequence>MKFSTSIIQRHQNFFINLEHWTQIHEKLRAAIERLILLCDDEFTTVLHNKLLFINRRWKEIVESVQQFKHDDSVKKKRDEFYVGRAKLLDTLDRIDREIHDHLPCTIKTLREQENRLYDAQAELDMFNQTIQMLSKLSQTIARESGEANASTELNSLLKICFDKLHHIQEYLPIILKRNKILLGYLQKFDDDLQKCQQWFNEAKQLISQYSIQIPVKRIEDFLEQHRNFFADMSYYQSLLESKAKLITTMKKSNENLVPLNFAPVDEQYKQLVDTFEQISHQVSYWEKEFTLHSQLWKDFHQRLKHLEEWIDQAQNIVKEKHDDYAYLIQKHKNFFQIIDDEILHGFIKSGRELLHIRDQIEQKDIQYLMDTLESKWNTIICYAPIRLLRLQYERIENIIIKELKQAEDELNDELQQLEKQYDATLILRRHNEHFQLNNFQLNIETHMKNLYSFANDIRLKEMDNTKHYENEQIDQRTTKLNDYWTRMQTKIDNVRKKLQTIPKKWQEFEEKFHLVETWMTTIERSMNDTLNMDVSFDQYKLIVNKFKSDVQQVDTISYHVKNLSTLLDELIEERATDDPTRHRQRLDGLLGRYRQLLNSIDEASQRCTVIIPSKMIHENSIQLNISLTNISNAPMNFRDLSDVRTAVQGQIRVCDVLENFSHQVNELVTRGNELIKQSMVPKYVQQDIQNIQKLYNEKVQSAQDSLGRFKRLLELWERFDANKRRYQQQTERLNNELTQLKSNQNSIVSFQHEIDNCKYLRTSYADLKLILDENAQYLQTISLNNLLPYENLQKLKIDYDNMIEELTEKLRIIDGILQDLIYDNDKWTHFNNELKRLETLFREIGSMFDAKMFGERALEEKQQILERIRTELGEHLHSLSILHSDGTNLESLRSRPKDLQNVLNRLTQLRILAETTSGKVNQEEEQVVECRTHVQTSQRYIQQLQPWIDQAENYLTKRLDQIGALNLTEAKQLYDKHKDFLEERRRMLSIYNNLLTEEHNINDQYELKSLIKSLSTRWLEIVRKSDELTPRYDKQYSSWLLFESELNSFRDQILDELEKRVHAIVSIDINKLFDLTRINTLLNELRVLDENIHNHTSNYNRFHKQLTDLRQYTSTEGQRILHEEQMSIETRWHQINRFTADKHVLNKVKQIKNELLLTSVIACLSKLVRTLCNYLTPYLPDIIKRTCTLLTHPSSINDQRLRTMWSHIALHVPHRLLFPILYDVIDKNEFQLNDLESLMTLLKQSLSIATLDDLSNNYSLLKQLFLKLFTLRTIHTKKMQPNKMNIYEDYIFDCFSELVMRLSEETFRPLFYTIYEWAIYNEPPSEYTLTFYRLTFILSKKLKGLFTLFAGHIIQHSSNILNQLNSSKTDEISNEFKINFRKKYVEENKIELINGILGTISNLCLFDSVGFINDERFQLLMMPIVDQLENFTSNDDYSQWIQQNVSPCIVNLTSATKEEPLWRQIHYQILLKTRSNLSKVRLATLNVLQELSRKLGMNYQSLLPEAIPFMAELMEDPNDEVEKTCHRIIIDMESTLGESLQDYFNN</sequence>
<dbReference type="SUPFAM" id="SSF48371">
    <property type="entry name" value="ARM repeat"/>
    <property type="match status" value="1"/>
</dbReference>
<proteinExistence type="inferred from homology"/>
<evidence type="ECO:0000256" key="7">
    <source>
        <dbReference type="RuleBase" id="RU367065"/>
    </source>
</evidence>
<dbReference type="GO" id="GO:0030515">
    <property type="term" value="F:snoRNA binding"/>
    <property type="evidence" value="ECO:0007669"/>
    <property type="project" value="TreeGrafter"/>
</dbReference>
<keyword evidence="8" id="KW-0175">Coiled coil</keyword>
<dbReference type="Proteomes" id="UP000663882">
    <property type="component" value="Unassembled WGS sequence"/>
</dbReference>
<protein>
    <recommendedName>
        <fullName evidence="7">HEAT repeat-containing protein 1</fullName>
    </recommendedName>
</protein>
<organism evidence="10 11">
    <name type="scientific">Rotaria sordida</name>
    <dbReference type="NCBI Taxonomy" id="392033"/>
    <lineage>
        <taxon>Eukaryota</taxon>
        <taxon>Metazoa</taxon>
        <taxon>Spiralia</taxon>
        <taxon>Gnathifera</taxon>
        <taxon>Rotifera</taxon>
        <taxon>Eurotatoria</taxon>
        <taxon>Bdelloidea</taxon>
        <taxon>Philodinida</taxon>
        <taxon>Philodinidae</taxon>
        <taxon>Rotaria</taxon>
    </lineage>
</organism>
<dbReference type="EMBL" id="CAJNOO010000802">
    <property type="protein sequence ID" value="CAF1037074.1"/>
    <property type="molecule type" value="Genomic_DNA"/>
</dbReference>
<evidence type="ECO:0000313" key="11">
    <source>
        <dbReference type="Proteomes" id="UP000663882"/>
    </source>
</evidence>
<evidence type="ECO:0000259" key="9">
    <source>
        <dbReference type="SMART" id="SM01036"/>
    </source>
</evidence>
<accession>A0A814JFY6</accession>
<keyword evidence="4 7" id="KW-0698">rRNA processing</keyword>
<comment type="function">
    <text evidence="7">Involved in nucleolar processing of pre-18S ribosomal RNA.</text>
</comment>
<evidence type="ECO:0000256" key="6">
    <source>
        <dbReference type="ARBA" id="ARBA00023274"/>
    </source>
</evidence>
<name>A0A814JFY6_9BILA</name>
<evidence type="ECO:0000256" key="5">
    <source>
        <dbReference type="ARBA" id="ARBA00023242"/>
    </source>
</evidence>
<dbReference type="GO" id="GO:0045943">
    <property type="term" value="P:positive regulation of transcription by RNA polymerase I"/>
    <property type="evidence" value="ECO:0007669"/>
    <property type="project" value="TreeGrafter"/>
</dbReference>
<dbReference type="Gene3D" id="1.25.10.10">
    <property type="entry name" value="Leucine-rich Repeat Variant"/>
    <property type="match status" value="1"/>
</dbReference>
<comment type="similarity">
    <text evidence="2 7">Belongs to the HEATR1/UTP10 family.</text>
</comment>
<dbReference type="GO" id="GO:0032040">
    <property type="term" value="C:small-subunit processome"/>
    <property type="evidence" value="ECO:0007669"/>
    <property type="project" value="TreeGrafter"/>
</dbReference>